<keyword evidence="3" id="KW-0808">Transferase</keyword>
<name>A0A917MPJ2_9BACT</name>
<dbReference type="PANTHER" id="PTHR43179">
    <property type="entry name" value="RHAMNOSYLTRANSFERASE WBBL"/>
    <property type="match status" value="1"/>
</dbReference>
<reference evidence="5" key="2">
    <citation type="submission" date="2020-09" db="EMBL/GenBank/DDBJ databases">
        <authorList>
            <person name="Sun Q."/>
            <person name="Zhou Y."/>
        </authorList>
    </citation>
    <scope>NUCLEOTIDE SEQUENCE</scope>
    <source>
        <strain evidence="5">CGMCC 1.15290</strain>
    </source>
</reference>
<comment type="similarity">
    <text evidence="1">Belongs to the glycosyltransferase 2 family.</text>
</comment>
<dbReference type="GO" id="GO:0016757">
    <property type="term" value="F:glycosyltransferase activity"/>
    <property type="evidence" value="ECO:0007669"/>
    <property type="project" value="UniProtKB-KW"/>
</dbReference>
<keyword evidence="2" id="KW-0328">Glycosyltransferase</keyword>
<gene>
    <name evidence="5" type="ORF">GCM10011379_00210</name>
</gene>
<dbReference type="SUPFAM" id="SSF53448">
    <property type="entry name" value="Nucleotide-diphospho-sugar transferases"/>
    <property type="match status" value="1"/>
</dbReference>
<feature type="domain" description="Glycosyltransferase 2-like" evidence="4">
    <location>
        <begin position="6"/>
        <end position="137"/>
    </location>
</feature>
<evidence type="ECO:0000256" key="3">
    <source>
        <dbReference type="ARBA" id="ARBA00022679"/>
    </source>
</evidence>
<sequence>MVKIAVLLTCFNRRDKTLQCLGNLYGQERRGILFELDVFLVDDASTDGTSQAVSERFPEVNIIKGNGKLYWNRGMYTAWKNAASDIYDYYLWLNDDTDLLPGAITEMLQCDMADSVPAIVCGAICSANTKMFSYGGVSKDGRAVVPDGTVQHCYIINGNCVLVSKAAFQLAGNIDPVFPHAIGDHDYGLRLLKAGGKIITTRKFIGYCERNAKLPKWCYSETPLKERVKALYSPLGNSHPKYYFIYERRHFGLFLAVKHYLSIHLRVLIPSLWK</sequence>
<dbReference type="InterPro" id="IPR001173">
    <property type="entry name" value="Glyco_trans_2-like"/>
</dbReference>
<evidence type="ECO:0000256" key="1">
    <source>
        <dbReference type="ARBA" id="ARBA00006739"/>
    </source>
</evidence>
<dbReference type="Pfam" id="PF00535">
    <property type="entry name" value="Glycos_transf_2"/>
    <property type="match status" value="1"/>
</dbReference>
<dbReference type="Proteomes" id="UP000627292">
    <property type="component" value="Unassembled WGS sequence"/>
</dbReference>
<evidence type="ECO:0000313" key="5">
    <source>
        <dbReference type="EMBL" id="GGH56526.1"/>
    </source>
</evidence>
<protein>
    <submittedName>
        <fullName evidence="5">Acetylglucosaminyltransferase</fullName>
    </submittedName>
</protein>
<dbReference type="InterPro" id="IPR029044">
    <property type="entry name" value="Nucleotide-diphossugar_trans"/>
</dbReference>
<comment type="caution">
    <text evidence="5">The sequence shown here is derived from an EMBL/GenBank/DDBJ whole genome shotgun (WGS) entry which is preliminary data.</text>
</comment>
<proteinExistence type="inferred from homology"/>
<dbReference type="EMBL" id="BMIB01000001">
    <property type="protein sequence ID" value="GGH56526.1"/>
    <property type="molecule type" value="Genomic_DNA"/>
</dbReference>
<dbReference type="RefSeq" id="WP_188949464.1">
    <property type="nucleotide sequence ID" value="NZ_BMIB01000001.1"/>
</dbReference>
<dbReference type="Gene3D" id="3.90.550.10">
    <property type="entry name" value="Spore Coat Polysaccharide Biosynthesis Protein SpsA, Chain A"/>
    <property type="match status" value="1"/>
</dbReference>
<accession>A0A917MPJ2</accession>
<dbReference type="PANTHER" id="PTHR43179:SF12">
    <property type="entry name" value="GALACTOFURANOSYLTRANSFERASE GLFT2"/>
    <property type="match status" value="1"/>
</dbReference>
<evidence type="ECO:0000259" key="4">
    <source>
        <dbReference type="Pfam" id="PF00535"/>
    </source>
</evidence>
<evidence type="ECO:0000313" key="6">
    <source>
        <dbReference type="Proteomes" id="UP000627292"/>
    </source>
</evidence>
<dbReference type="AlphaFoldDB" id="A0A917MPJ2"/>
<organism evidence="5 6">
    <name type="scientific">Filimonas zeae</name>
    <dbReference type="NCBI Taxonomy" id="1737353"/>
    <lineage>
        <taxon>Bacteria</taxon>
        <taxon>Pseudomonadati</taxon>
        <taxon>Bacteroidota</taxon>
        <taxon>Chitinophagia</taxon>
        <taxon>Chitinophagales</taxon>
        <taxon>Chitinophagaceae</taxon>
        <taxon>Filimonas</taxon>
    </lineage>
</organism>
<keyword evidence="6" id="KW-1185">Reference proteome</keyword>
<evidence type="ECO:0000256" key="2">
    <source>
        <dbReference type="ARBA" id="ARBA00022676"/>
    </source>
</evidence>
<reference evidence="5" key="1">
    <citation type="journal article" date="2014" name="Int. J. Syst. Evol. Microbiol.">
        <title>Complete genome sequence of Corynebacterium casei LMG S-19264T (=DSM 44701T), isolated from a smear-ripened cheese.</title>
        <authorList>
            <consortium name="US DOE Joint Genome Institute (JGI-PGF)"/>
            <person name="Walter F."/>
            <person name="Albersmeier A."/>
            <person name="Kalinowski J."/>
            <person name="Ruckert C."/>
        </authorList>
    </citation>
    <scope>NUCLEOTIDE SEQUENCE</scope>
    <source>
        <strain evidence="5">CGMCC 1.15290</strain>
    </source>
</reference>